<sequence>MSFNREGTAFATTSTDSRIRVWDTRSGELLHVLTDADHLSTNYTCLTWLDVPASFGLGPKKTSKRKRGGSKSKESEGEGGEETRAVLAVGTRKGTLLVWDVATEKIISRAGSRGGHSAALRALVARPDGLFSAGSDGQVLFWSWKTLTSDATPVIVADGTILGAFSAATFHTISALAASESGSRLAVAANSICVLDVSDLDNVTCVATLTGHASLVSSLAFSADGAILISAALHDRFINVYDLSSTSRDTVFSPDAARILVTESQPLGLVTYATDAPSSGKSSKKSRKSASEPGAVHVAAFTASGEAAIWSDVMATVDAGGKKKKSRKAAARGIKPRAPACLVAEEPTDDNGFVGRGIRALRPTTAHAFLAMHGPTKNPSFTAIKAAGTDGSVLESVTIAAPAAASQHPFGGPGTSAGASAVGVPSKAKGTNAKVLSAADAMAPRAGEAPMAMSLAAGGFDSLSDGEDDGEENKNLGGLSFAERLKAINGSSGGRQKNGRRSRASGDGSASPASDDGTVGVPRGESLKRMLVQALHSGDNQLLEYCLGMSTHGTIMATVRQLPTARIVALLKILTDKLRSRPARGTRLVPWIRAILVTHTAFLLSVPGLSAMLTPLYQTFEERLAVYDKLMKLNGRLDLVLSQVSADDAAPGRTSVRARPRTLYIEGNDDTDLLGSDSDSSDSSDPSDSDSDLSDSDSGSASMSE</sequence>
<comment type="similarity">
    <text evidence="3">Belongs to the UTP5 family.</text>
</comment>
<evidence type="ECO:0000256" key="5">
    <source>
        <dbReference type="SAM" id="MobiDB-lite"/>
    </source>
</evidence>
<feature type="compositionally biased region" description="Low complexity" evidence="5">
    <location>
        <begin position="505"/>
        <end position="517"/>
    </location>
</feature>
<dbReference type="PROSITE" id="PS50294">
    <property type="entry name" value="WD_REPEATS_REGION"/>
    <property type="match status" value="1"/>
</dbReference>
<dbReference type="InterPro" id="IPR052414">
    <property type="entry name" value="U3_snoRNA-assoc_WDR"/>
</dbReference>
<feature type="repeat" description="WD" evidence="4">
    <location>
        <begin position="1"/>
        <end position="32"/>
    </location>
</feature>
<feature type="compositionally biased region" description="Basic and acidic residues" evidence="5">
    <location>
        <begin position="71"/>
        <end position="84"/>
    </location>
</feature>
<evidence type="ECO:0000259" key="6">
    <source>
        <dbReference type="Pfam" id="PF04003"/>
    </source>
</evidence>
<evidence type="ECO:0000256" key="4">
    <source>
        <dbReference type="PROSITE-ProRule" id="PRU00221"/>
    </source>
</evidence>
<accession>A0A0L0DHW8</accession>
<dbReference type="PROSITE" id="PS50082">
    <property type="entry name" value="WD_REPEATS_2"/>
    <property type="match status" value="2"/>
</dbReference>
<dbReference type="OrthoDB" id="30195at2759"/>
<protein>
    <submittedName>
        <fullName evidence="7">WD40 repeat-containing protein</fullName>
    </submittedName>
</protein>
<dbReference type="Pfam" id="PF00400">
    <property type="entry name" value="WD40"/>
    <property type="match status" value="2"/>
</dbReference>
<dbReference type="eggNOG" id="KOG4547">
    <property type="taxonomic scope" value="Eukaryota"/>
</dbReference>
<dbReference type="SUPFAM" id="SSF50978">
    <property type="entry name" value="WD40 repeat-like"/>
    <property type="match status" value="1"/>
</dbReference>
<proteinExistence type="inferred from homology"/>
<keyword evidence="8" id="KW-1185">Reference proteome</keyword>
<dbReference type="InterPro" id="IPR036322">
    <property type="entry name" value="WD40_repeat_dom_sf"/>
</dbReference>
<dbReference type="SMART" id="SM00320">
    <property type="entry name" value="WD40"/>
    <property type="match status" value="4"/>
</dbReference>
<dbReference type="EMBL" id="GL349471">
    <property type="protein sequence ID" value="KNC51964.1"/>
    <property type="molecule type" value="Genomic_DNA"/>
</dbReference>
<dbReference type="GeneID" id="25566949"/>
<dbReference type="Gene3D" id="2.130.10.10">
    <property type="entry name" value="YVTN repeat-like/Quinoprotein amine dehydrogenase"/>
    <property type="match status" value="2"/>
</dbReference>
<keyword evidence="4" id="KW-0853">WD repeat</keyword>
<dbReference type="Pfam" id="PF04003">
    <property type="entry name" value="Utp12"/>
    <property type="match status" value="1"/>
</dbReference>
<evidence type="ECO:0000256" key="2">
    <source>
        <dbReference type="ARBA" id="ARBA00023242"/>
    </source>
</evidence>
<keyword evidence="2" id="KW-0539">Nucleus</keyword>
<dbReference type="InterPro" id="IPR001680">
    <property type="entry name" value="WD40_rpt"/>
</dbReference>
<evidence type="ECO:0000256" key="3">
    <source>
        <dbReference type="ARBA" id="ARBA00038335"/>
    </source>
</evidence>
<comment type="subcellular location">
    <subcellularLocation>
        <location evidence="1">Nucleus</location>
    </subcellularLocation>
</comment>
<feature type="domain" description="Small-subunit processome Utp12" evidence="6">
    <location>
        <begin position="539"/>
        <end position="641"/>
    </location>
</feature>
<name>A0A0L0DHW8_THETB</name>
<dbReference type="AlphaFoldDB" id="A0A0L0DHW8"/>
<dbReference type="GO" id="GO:0005730">
    <property type="term" value="C:nucleolus"/>
    <property type="evidence" value="ECO:0007669"/>
    <property type="project" value="TreeGrafter"/>
</dbReference>
<feature type="region of interest" description="Disordered" evidence="5">
    <location>
        <begin position="650"/>
        <end position="705"/>
    </location>
</feature>
<evidence type="ECO:0000313" key="7">
    <source>
        <dbReference type="EMBL" id="KNC51964.1"/>
    </source>
</evidence>
<feature type="region of interest" description="Disordered" evidence="5">
    <location>
        <begin position="272"/>
        <end position="291"/>
    </location>
</feature>
<feature type="region of interest" description="Disordered" evidence="5">
    <location>
        <begin position="488"/>
        <end position="522"/>
    </location>
</feature>
<feature type="compositionally biased region" description="Low complexity" evidence="5">
    <location>
        <begin position="696"/>
        <end position="705"/>
    </location>
</feature>
<dbReference type="STRING" id="461836.A0A0L0DHW8"/>
<feature type="region of interest" description="Disordered" evidence="5">
    <location>
        <begin position="59"/>
        <end position="85"/>
    </location>
</feature>
<dbReference type="Proteomes" id="UP000054408">
    <property type="component" value="Unassembled WGS sequence"/>
</dbReference>
<feature type="repeat" description="WD" evidence="4">
    <location>
        <begin position="209"/>
        <end position="251"/>
    </location>
</feature>
<gene>
    <name evidence="7" type="ORF">AMSG_08211</name>
</gene>
<evidence type="ECO:0000256" key="1">
    <source>
        <dbReference type="ARBA" id="ARBA00004123"/>
    </source>
</evidence>
<dbReference type="InterPro" id="IPR007148">
    <property type="entry name" value="SSU_processome_Utp12"/>
</dbReference>
<reference evidence="7 8" key="1">
    <citation type="submission" date="2010-05" db="EMBL/GenBank/DDBJ databases">
        <title>The Genome Sequence of Thecamonas trahens ATCC 50062.</title>
        <authorList>
            <consortium name="The Broad Institute Genome Sequencing Platform"/>
            <person name="Russ C."/>
            <person name="Cuomo C."/>
            <person name="Shea T."/>
            <person name="Young S.K."/>
            <person name="Zeng Q."/>
            <person name="Koehrsen M."/>
            <person name="Haas B."/>
            <person name="Borodovsky M."/>
            <person name="Guigo R."/>
            <person name="Alvarado L."/>
            <person name="Berlin A."/>
            <person name="Bochicchio J."/>
            <person name="Borenstein D."/>
            <person name="Chapman S."/>
            <person name="Chen Z."/>
            <person name="Freedman E."/>
            <person name="Gellesch M."/>
            <person name="Goldberg J."/>
            <person name="Griggs A."/>
            <person name="Gujja S."/>
            <person name="Heilman E."/>
            <person name="Heiman D."/>
            <person name="Hepburn T."/>
            <person name="Howarth C."/>
            <person name="Jen D."/>
            <person name="Larson L."/>
            <person name="Mehta T."/>
            <person name="Park D."/>
            <person name="Pearson M."/>
            <person name="Roberts A."/>
            <person name="Saif S."/>
            <person name="Shenoy N."/>
            <person name="Sisk P."/>
            <person name="Stolte C."/>
            <person name="Sykes S."/>
            <person name="Thomson T."/>
            <person name="Walk T."/>
            <person name="White J."/>
            <person name="Yandava C."/>
            <person name="Burger G."/>
            <person name="Gray M.W."/>
            <person name="Holland P.W.H."/>
            <person name="King N."/>
            <person name="Lang F.B.F."/>
            <person name="Roger A.J."/>
            <person name="Ruiz-Trillo I."/>
            <person name="Lander E."/>
            <person name="Nusbaum C."/>
        </authorList>
    </citation>
    <scope>NUCLEOTIDE SEQUENCE [LARGE SCALE GENOMIC DNA]</scope>
    <source>
        <strain evidence="7 8">ATCC 50062</strain>
    </source>
</reference>
<feature type="compositionally biased region" description="Acidic residues" evidence="5">
    <location>
        <begin position="679"/>
        <end position="695"/>
    </location>
</feature>
<dbReference type="GO" id="GO:0000462">
    <property type="term" value="P:maturation of SSU-rRNA from tricistronic rRNA transcript (SSU-rRNA, 5.8S rRNA, LSU-rRNA)"/>
    <property type="evidence" value="ECO:0007669"/>
    <property type="project" value="TreeGrafter"/>
</dbReference>
<organism evidence="7 8">
    <name type="scientific">Thecamonas trahens ATCC 50062</name>
    <dbReference type="NCBI Taxonomy" id="461836"/>
    <lineage>
        <taxon>Eukaryota</taxon>
        <taxon>Apusozoa</taxon>
        <taxon>Apusomonadida</taxon>
        <taxon>Apusomonadidae</taxon>
        <taxon>Thecamonas</taxon>
    </lineage>
</organism>
<dbReference type="RefSeq" id="XP_013755551.1">
    <property type="nucleotide sequence ID" value="XM_013900097.1"/>
</dbReference>
<dbReference type="InterPro" id="IPR015943">
    <property type="entry name" value="WD40/YVTN_repeat-like_dom_sf"/>
</dbReference>
<dbReference type="OMA" id="PCTALTW"/>
<feature type="compositionally biased region" description="Basic residues" evidence="5">
    <location>
        <begin position="61"/>
        <end position="70"/>
    </location>
</feature>
<dbReference type="PANTHER" id="PTHR44267:SF1">
    <property type="entry name" value="WD REPEAT-CONTAINING PROTEIN 43"/>
    <property type="match status" value="1"/>
</dbReference>
<dbReference type="PANTHER" id="PTHR44267">
    <property type="entry name" value="WD REPEAT-CONTAINING PROTEIN 43"/>
    <property type="match status" value="1"/>
</dbReference>
<feature type="region of interest" description="Disordered" evidence="5">
    <location>
        <begin position="460"/>
        <end position="479"/>
    </location>
</feature>
<evidence type="ECO:0000313" key="8">
    <source>
        <dbReference type="Proteomes" id="UP000054408"/>
    </source>
</evidence>